<evidence type="ECO:0000256" key="6">
    <source>
        <dbReference type="ARBA" id="ARBA00023136"/>
    </source>
</evidence>
<dbReference type="PANTHER" id="PTHR36561">
    <property type="entry name" value="HAEMOLYSIN-III RELATED-RELATED"/>
    <property type="match status" value="1"/>
</dbReference>
<evidence type="ECO:0000313" key="9">
    <source>
        <dbReference type="EMBL" id="TNV84815.1"/>
    </source>
</evidence>
<keyword evidence="5 8" id="KW-1133">Transmembrane helix</keyword>
<keyword evidence="6 8" id="KW-0472">Membrane</keyword>
<evidence type="ECO:0000256" key="1">
    <source>
        <dbReference type="ARBA" id="ARBA00004651"/>
    </source>
</evidence>
<comment type="caution">
    <text evidence="9">The sequence shown here is derived from an EMBL/GenBank/DDBJ whole genome shotgun (WGS) entry which is preliminary data.</text>
</comment>
<proteinExistence type="inferred from homology"/>
<sequence>MQHDYQGLERVLILVLTLLSILPYLPTAYIFAKQQKHKGNDIIILLALAISQLMYKVSLTFKYDSLYLATSSWRKLLNIFTQQAFTSLLLNLARCPKHLHGYIFGSFFFLTIMLQEHNPLSATASLVPFLLNTLTFWYFHCFHHKGHRIPYVNTRTTIDGTLWYVLSIVAYVGAFHGLFDFYYFFQDMAVFSNGMSLFYTWQTYEKGDISISQYLGIVKGWYFGEEKASEYGLVQSQKISKEDLERMRLKAQRKKNSQGKQGIITWSDSDEEERLTEASSHNQSFTMSKQKV</sequence>
<feature type="transmembrane region" description="Helical" evidence="8">
    <location>
        <begin position="99"/>
        <end position="115"/>
    </location>
</feature>
<name>A0A8J8T7S3_HALGN</name>
<feature type="transmembrane region" description="Helical" evidence="8">
    <location>
        <begin position="73"/>
        <end position="92"/>
    </location>
</feature>
<evidence type="ECO:0000256" key="2">
    <source>
        <dbReference type="ARBA" id="ARBA00005542"/>
    </source>
</evidence>
<evidence type="ECO:0000256" key="8">
    <source>
        <dbReference type="SAM" id="Phobius"/>
    </source>
</evidence>
<dbReference type="GO" id="GO:0005886">
    <property type="term" value="C:plasma membrane"/>
    <property type="evidence" value="ECO:0007669"/>
    <property type="project" value="UniProtKB-SubCell"/>
</dbReference>
<feature type="transmembrane region" description="Helical" evidence="8">
    <location>
        <begin position="12"/>
        <end position="31"/>
    </location>
</feature>
<dbReference type="InterPro" id="IPR021910">
    <property type="entry name" value="NGX6/PGAP6/MYMK"/>
</dbReference>
<organism evidence="9 10">
    <name type="scientific">Halteria grandinella</name>
    <dbReference type="NCBI Taxonomy" id="5974"/>
    <lineage>
        <taxon>Eukaryota</taxon>
        <taxon>Sar</taxon>
        <taxon>Alveolata</taxon>
        <taxon>Ciliophora</taxon>
        <taxon>Intramacronucleata</taxon>
        <taxon>Spirotrichea</taxon>
        <taxon>Stichotrichia</taxon>
        <taxon>Sporadotrichida</taxon>
        <taxon>Halteriidae</taxon>
        <taxon>Halteria</taxon>
    </lineage>
</organism>
<reference evidence="9" key="1">
    <citation type="submission" date="2019-06" db="EMBL/GenBank/DDBJ databases">
        <authorList>
            <person name="Zheng W."/>
        </authorList>
    </citation>
    <scope>NUCLEOTIDE SEQUENCE</scope>
    <source>
        <strain evidence="9">QDHG01</strain>
    </source>
</reference>
<comment type="similarity">
    <text evidence="2">Belongs to the TMEM8 family.</text>
</comment>
<feature type="region of interest" description="Disordered" evidence="7">
    <location>
        <begin position="251"/>
        <end position="292"/>
    </location>
</feature>
<evidence type="ECO:0000256" key="7">
    <source>
        <dbReference type="SAM" id="MobiDB-lite"/>
    </source>
</evidence>
<gene>
    <name evidence="9" type="ORF">FGO68_gene6272</name>
</gene>
<dbReference type="PANTHER" id="PTHR36561:SF2">
    <property type="entry name" value="HAEMOLYSIN-III RELATED"/>
    <property type="match status" value="1"/>
</dbReference>
<evidence type="ECO:0000256" key="3">
    <source>
        <dbReference type="ARBA" id="ARBA00022475"/>
    </source>
</evidence>
<keyword evidence="3" id="KW-1003">Cell membrane</keyword>
<feature type="transmembrane region" description="Helical" evidence="8">
    <location>
        <begin position="162"/>
        <end position="185"/>
    </location>
</feature>
<dbReference type="OrthoDB" id="323737at2759"/>
<evidence type="ECO:0000313" key="10">
    <source>
        <dbReference type="Proteomes" id="UP000785679"/>
    </source>
</evidence>
<keyword evidence="10" id="KW-1185">Reference proteome</keyword>
<evidence type="ECO:0000256" key="4">
    <source>
        <dbReference type="ARBA" id="ARBA00022692"/>
    </source>
</evidence>
<keyword evidence="4 8" id="KW-0812">Transmembrane</keyword>
<evidence type="ECO:0000256" key="5">
    <source>
        <dbReference type="ARBA" id="ARBA00022989"/>
    </source>
</evidence>
<feature type="transmembrane region" description="Helical" evidence="8">
    <location>
        <begin position="43"/>
        <end position="61"/>
    </location>
</feature>
<feature type="compositionally biased region" description="Polar residues" evidence="7">
    <location>
        <begin position="277"/>
        <end position="292"/>
    </location>
</feature>
<dbReference type="Proteomes" id="UP000785679">
    <property type="component" value="Unassembled WGS sequence"/>
</dbReference>
<feature type="transmembrane region" description="Helical" evidence="8">
    <location>
        <begin position="121"/>
        <end position="141"/>
    </location>
</feature>
<dbReference type="Pfam" id="PF12036">
    <property type="entry name" value="DUF3522"/>
    <property type="match status" value="1"/>
</dbReference>
<dbReference type="EMBL" id="RRYP01002396">
    <property type="protein sequence ID" value="TNV84815.1"/>
    <property type="molecule type" value="Genomic_DNA"/>
</dbReference>
<comment type="subcellular location">
    <subcellularLocation>
        <location evidence="1">Cell membrane</location>
        <topology evidence="1">Multi-pass membrane protein</topology>
    </subcellularLocation>
</comment>
<dbReference type="AlphaFoldDB" id="A0A8J8T7S3"/>
<protein>
    <submittedName>
        <fullName evidence="9">Uncharacterized protein</fullName>
    </submittedName>
</protein>
<accession>A0A8J8T7S3</accession>
<feature type="compositionally biased region" description="Polar residues" evidence="7">
    <location>
        <begin position="258"/>
        <end position="267"/>
    </location>
</feature>